<evidence type="ECO:0000313" key="2">
    <source>
        <dbReference type="EMBL" id="RMY23356.1"/>
    </source>
</evidence>
<evidence type="ECO:0000313" key="3">
    <source>
        <dbReference type="EMBL" id="RMY41949.1"/>
    </source>
</evidence>
<feature type="compositionally biased region" description="Polar residues" evidence="1">
    <location>
        <begin position="550"/>
        <end position="559"/>
    </location>
</feature>
<feature type="region of interest" description="Disordered" evidence="1">
    <location>
        <begin position="46"/>
        <end position="70"/>
    </location>
</feature>
<name>A0A3M7BQG7_HORWE</name>
<feature type="compositionally biased region" description="Basic and acidic residues" evidence="1">
    <location>
        <begin position="560"/>
        <end position="576"/>
    </location>
</feature>
<feature type="region of interest" description="Disordered" evidence="1">
    <location>
        <begin position="368"/>
        <end position="399"/>
    </location>
</feature>
<comment type="caution">
    <text evidence="3">The sequence shown here is derived from an EMBL/GenBank/DDBJ whole genome shotgun (WGS) entry which is preliminary data.</text>
</comment>
<protein>
    <submittedName>
        <fullName evidence="3">Uncharacterized protein</fullName>
    </submittedName>
</protein>
<feature type="region of interest" description="Disordered" evidence="1">
    <location>
        <begin position="538"/>
        <end position="576"/>
    </location>
</feature>
<evidence type="ECO:0000256" key="1">
    <source>
        <dbReference type="SAM" id="MobiDB-lite"/>
    </source>
</evidence>
<sequence>MHSLLTMGGKDDDSGGFPHEIFEQMKAGHEKWMRELEDEGWRLRQHRNGGNETRSPPAMQTDRPPLPNTGNHDNFFVSFKNFVDNSLGSLADSFKSLPSNIQELRTNVQKDEGPLKERWWVKDWRRWTGREDTPDDYWMLSNCPLPSSNPDAWQAASLLLCQAHEKNKNVEPSKIVDLYRDYVSVGDLEIDPFERLGDMEPSWGWRHLDRSGSAPSTLVARGSAIHWRWLGVDWFKSSMYSPFNLETHHLLKNSGHNWRAAFEDLLCASLDKPMNSDERYGIRPHGVPQSTFNGPALDWMLSLQCRGILPPQLPTLYGSVLDGSISQRKQAAALGHRGQSDYTTVSLDSPIGRDMAKLAGEIATPGPEAQLQEPQQPQTELDLYLPPHNASPHESSKEEARREWFREQQRCDAEDELWDSLHRRDVDAAAQCMSDWHLQQQRRLGELFGFLESEDMREFMPTLSKALQKIGLTGEEDGAERLQQEAEALGLQAADVPYRAVNDKKVDVLSSLTTTQTTRLPDGTVTTKVILKQRFADGREETEEKLHTYQDPSQLQQAEEVQRPEQVEKKKGWFWS</sequence>
<evidence type="ECO:0000313" key="5">
    <source>
        <dbReference type="Proteomes" id="UP000276864"/>
    </source>
</evidence>
<dbReference type="AlphaFoldDB" id="A0A3M7BQG7"/>
<dbReference type="OrthoDB" id="4586300at2759"/>
<organism evidence="3 5">
    <name type="scientific">Hortaea werneckii</name>
    <name type="common">Black yeast</name>
    <name type="synonym">Cladosporium werneckii</name>
    <dbReference type="NCBI Taxonomy" id="91943"/>
    <lineage>
        <taxon>Eukaryota</taxon>
        <taxon>Fungi</taxon>
        <taxon>Dikarya</taxon>
        <taxon>Ascomycota</taxon>
        <taxon>Pezizomycotina</taxon>
        <taxon>Dothideomycetes</taxon>
        <taxon>Dothideomycetidae</taxon>
        <taxon>Mycosphaerellales</taxon>
        <taxon>Teratosphaeriaceae</taxon>
        <taxon>Hortaea</taxon>
    </lineage>
</organism>
<accession>A0A3M7BQG7</accession>
<proteinExistence type="predicted"/>
<dbReference type="Proteomes" id="UP000276864">
    <property type="component" value="Unassembled WGS sequence"/>
</dbReference>
<feature type="compositionally biased region" description="Basic and acidic residues" evidence="1">
    <location>
        <begin position="538"/>
        <end position="548"/>
    </location>
</feature>
<gene>
    <name evidence="3" type="ORF">D0866_00249</name>
    <name evidence="2" type="ORF">D0867_02102</name>
</gene>
<reference evidence="4 5" key="1">
    <citation type="journal article" date="2018" name="BMC Genomics">
        <title>Genomic evidence for intraspecific hybridization in a clonal and extremely halotolerant yeast.</title>
        <authorList>
            <person name="Gostincar C."/>
            <person name="Stajich J.E."/>
            <person name="Zupancic J."/>
            <person name="Zalar P."/>
            <person name="Gunde-Cimerman N."/>
        </authorList>
    </citation>
    <scope>NUCLEOTIDE SEQUENCE [LARGE SCALE GENOMIC DNA]</scope>
    <source>
        <strain evidence="3 5">EXF-6651</strain>
        <strain evidence="2 4">EXF-6669</strain>
    </source>
</reference>
<dbReference type="Proteomes" id="UP000271337">
    <property type="component" value="Unassembled WGS sequence"/>
</dbReference>
<dbReference type="EMBL" id="QWIL01000134">
    <property type="protein sequence ID" value="RMY23356.1"/>
    <property type="molecule type" value="Genomic_DNA"/>
</dbReference>
<evidence type="ECO:0000313" key="4">
    <source>
        <dbReference type="Proteomes" id="UP000271337"/>
    </source>
</evidence>
<feature type="compositionally biased region" description="Low complexity" evidence="1">
    <location>
        <begin position="368"/>
        <end position="383"/>
    </location>
</feature>
<dbReference type="VEuPathDB" id="FungiDB:BTJ68_03158"/>
<dbReference type="EMBL" id="QWIM01000012">
    <property type="protein sequence ID" value="RMY41949.1"/>
    <property type="molecule type" value="Genomic_DNA"/>
</dbReference>